<dbReference type="GO" id="GO:0030170">
    <property type="term" value="F:pyridoxal phosphate binding"/>
    <property type="evidence" value="ECO:0007669"/>
    <property type="project" value="InterPro"/>
</dbReference>
<dbReference type="GO" id="GO:0009448">
    <property type="term" value="P:gamma-aminobutyric acid metabolic process"/>
    <property type="evidence" value="ECO:0007669"/>
    <property type="project" value="InterPro"/>
</dbReference>
<dbReference type="InterPro" id="IPR049704">
    <property type="entry name" value="Aminotrans_3_PPA_site"/>
</dbReference>
<dbReference type="GO" id="GO:0042802">
    <property type="term" value="F:identical protein binding"/>
    <property type="evidence" value="ECO:0007669"/>
    <property type="project" value="TreeGrafter"/>
</dbReference>
<evidence type="ECO:0000256" key="5">
    <source>
        <dbReference type="ARBA" id="ARBA00022898"/>
    </source>
</evidence>
<dbReference type="PIRSF" id="PIRSF000521">
    <property type="entry name" value="Transaminase_4ab_Lys_Orn"/>
    <property type="match status" value="1"/>
</dbReference>
<evidence type="ECO:0000256" key="2">
    <source>
        <dbReference type="ARBA" id="ARBA00008954"/>
    </source>
</evidence>
<dbReference type="NCBIfam" id="TIGR00700">
    <property type="entry name" value="GABAtrnsam"/>
    <property type="match status" value="1"/>
</dbReference>
<evidence type="ECO:0000313" key="8">
    <source>
        <dbReference type="Proteomes" id="UP000247811"/>
    </source>
</evidence>
<name>A0A318H3E6_9BURK</name>
<sequence>MHRDPHVSTDTSNAALMARRRAALPAGLGQTYEVFVERAENAEVWDVEGRRYIDFAGGIAVLNTGHRHPKIVEAVKAQLDQHHHTCFQVLAYENYVELAERLIELTPGDFAKKAFFLSSGAEAVENAIKIARAATKRQAIIAFGGGFHGRTMMGMALTGKVAPYKTGFGPFPAEIYHAKFPNPLHGVSVEDAIASIEAIFKYDVEAARVAAIILEPVQGEGGFYVAPIPFVRALRQLCDQHGIVLIADEVQTGAGRTGTWLACEQWVDAGVGAPDIVTMAKSMGGGFPISAVIGRAELMDAPGPGGLGGTYAGSPLACAAALAVLDVFKEERLLERSQAVGARLTAGLHGIASRLPCIQDVRGQGAMIAIELFTDGDLSRPDADLTRRTCAEALRRGLVLLSCGVHGNVIRILVPLTACDALLDEGLAVLEASLATAVAGK</sequence>
<proteinExistence type="inferred from homology"/>
<keyword evidence="5 6" id="KW-0663">Pyridoxal phosphate</keyword>
<dbReference type="InterPro" id="IPR004632">
    <property type="entry name" value="4NH2But_aminotransferase_bac"/>
</dbReference>
<dbReference type="AlphaFoldDB" id="A0A318H3E6"/>
<dbReference type="GO" id="GO:0034386">
    <property type="term" value="F:4-aminobutyrate:2-oxoglutarate transaminase activity"/>
    <property type="evidence" value="ECO:0007669"/>
    <property type="project" value="InterPro"/>
</dbReference>
<dbReference type="OrthoDB" id="3398487at2"/>
<dbReference type="InterPro" id="IPR015421">
    <property type="entry name" value="PyrdxlP-dep_Trfase_major"/>
</dbReference>
<dbReference type="InterPro" id="IPR050103">
    <property type="entry name" value="Class-III_PLP-dep_AT"/>
</dbReference>
<dbReference type="PANTHER" id="PTHR11986">
    <property type="entry name" value="AMINOTRANSFERASE CLASS III"/>
    <property type="match status" value="1"/>
</dbReference>
<keyword evidence="3 7" id="KW-0032">Aminotransferase</keyword>
<evidence type="ECO:0000256" key="3">
    <source>
        <dbReference type="ARBA" id="ARBA00022576"/>
    </source>
</evidence>
<dbReference type="SUPFAM" id="SSF53383">
    <property type="entry name" value="PLP-dependent transferases"/>
    <property type="match status" value="1"/>
</dbReference>
<dbReference type="InterPro" id="IPR015422">
    <property type="entry name" value="PyrdxlP-dep_Trfase_small"/>
</dbReference>
<dbReference type="CDD" id="cd00610">
    <property type="entry name" value="OAT_like"/>
    <property type="match status" value="1"/>
</dbReference>
<gene>
    <name evidence="7" type="ORF">C7444_103159</name>
</gene>
<reference evidence="7 8" key="1">
    <citation type="submission" date="2018-05" db="EMBL/GenBank/DDBJ databases">
        <title>Genomic Encyclopedia of Type Strains, Phase IV (KMG-IV): sequencing the most valuable type-strain genomes for metagenomic binning, comparative biology and taxonomic classification.</title>
        <authorList>
            <person name="Goeker M."/>
        </authorList>
    </citation>
    <scope>NUCLEOTIDE SEQUENCE [LARGE SCALE GENOMIC DNA]</scope>
    <source>
        <strain evidence="7 8">DSM 566</strain>
    </source>
</reference>
<dbReference type="PROSITE" id="PS00600">
    <property type="entry name" value="AA_TRANSFER_CLASS_3"/>
    <property type="match status" value="1"/>
</dbReference>
<keyword evidence="4 7" id="KW-0808">Transferase</keyword>
<dbReference type="RefSeq" id="WP_110399636.1">
    <property type="nucleotide sequence ID" value="NZ_QJJS01000003.1"/>
</dbReference>
<dbReference type="InterPro" id="IPR015424">
    <property type="entry name" value="PyrdxlP-dep_Trfase"/>
</dbReference>
<dbReference type="PANTHER" id="PTHR11986:SF79">
    <property type="entry name" value="ACETYLORNITHINE AMINOTRANSFERASE, MITOCHONDRIAL"/>
    <property type="match status" value="1"/>
</dbReference>
<dbReference type="Proteomes" id="UP000247811">
    <property type="component" value="Unassembled WGS sequence"/>
</dbReference>
<accession>A0A318H3E6</accession>
<comment type="caution">
    <text evidence="7">The sequence shown here is derived from an EMBL/GenBank/DDBJ whole genome shotgun (WGS) entry which is preliminary data.</text>
</comment>
<evidence type="ECO:0000313" key="7">
    <source>
        <dbReference type="EMBL" id="PXW98066.1"/>
    </source>
</evidence>
<dbReference type="Pfam" id="PF00202">
    <property type="entry name" value="Aminotran_3"/>
    <property type="match status" value="1"/>
</dbReference>
<dbReference type="EMBL" id="QJJS01000003">
    <property type="protein sequence ID" value="PXW98066.1"/>
    <property type="molecule type" value="Genomic_DNA"/>
</dbReference>
<keyword evidence="8" id="KW-1185">Reference proteome</keyword>
<evidence type="ECO:0000256" key="6">
    <source>
        <dbReference type="RuleBase" id="RU003560"/>
    </source>
</evidence>
<dbReference type="FunFam" id="3.40.640.10:FF:000013">
    <property type="entry name" value="4-aminobutyrate aminotransferase"/>
    <property type="match status" value="1"/>
</dbReference>
<dbReference type="Gene3D" id="3.90.1150.10">
    <property type="entry name" value="Aspartate Aminotransferase, domain 1"/>
    <property type="match status" value="1"/>
</dbReference>
<comment type="cofactor">
    <cofactor evidence="1">
        <name>pyridoxal 5'-phosphate</name>
        <dbReference type="ChEBI" id="CHEBI:597326"/>
    </cofactor>
</comment>
<evidence type="ECO:0000256" key="1">
    <source>
        <dbReference type="ARBA" id="ARBA00001933"/>
    </source>
</evidence>
<protein>
    <submittedName>
        <fullName evidence="7">4-aminobutyrate aminotransferase/(S)-3-amino-2-methylpropionate transaminase</fullName>
    </submittedName>
</protein>
<comment type="similarity">
    <text evidence="2 6">Belongs to the class-III pyridoxal-phosphate-dependent aminotransferase family.</text>
</comment>
<dbReference type="InterPro" id="IPR005814">
    <property type="entry name" value="Aminotrans_3"/>
</dbReference>
<dbReference type="Gene3D" id="3.40.640.10">
    <property type="entry name" value="Type I PLP-dependent aspartate aminotransferase-like (Major domain)"/>
    <property type="match status" value="1"/>
</dbReference>
<organism evidence="7 8">
    <name type="scientific">Sphaerotilus hippei</name>
    <dbReference type="NCBI Taxonomy" id="744406"/>
    <lineage>
        <taxon>Bacteria</taxon>
        <taxon>Pseudomonadati</taxon>
        <taxon>Pseudomonadota</taxon>
        <taxon>Betaproteobacteria</taxon>
        <taxon>Burkholderiales</taxon>
        <taxon>Sphaerotilaceae</taxon>
        <taxon>Sphaerotilus</taxon>
    </lineage>
</organism>
<evidence type="ECO:0000256" key="4">
    <source>
        <dbReference type="ARBA" id="ARBA00022679"/>
    </source>
</evidence>